<feature type="domain" description="ER-bound oxygenase mpaB/mpaB'/Rubber oxygenase catalytic" evidence="1">
    <location>
        <begin position="165"/>
        <end position="405"/>
    </location>
</feature>
<dbReference type="InterPro" id="IPR037473">
    <property type="entry name" value="Lcp-like"/>
</dbReference>
<protein>
    <recommendedName>
        <fullName evidence="1">ER-bound oxygenase mpaB/mpaB'/Rubber oxygenase catalytic domain-containing protein</fullName>
    </recommendedName>
</protein>
<dbReference type="EMBL" id="CP053069">
    <property type="protein sequence ID" value="QJR12375.1"/>
    <property type="molecule type" value="Genomic_DNA"/>
</dbReference>
<dbReference type="KEGG" id="uru:DSM104443_03461"/>
<dbReference type="InterPro" id="IPR018713">
    <property type="entry name" value="MPAB/Lcp_cat_dom"/>
</dbReference>
<organism evidence="2 3">
    <name type="scientific">Usitatibacter rugosus</name>
    <dbReference type="NCBI Taxonomy" id="2732067"/>
    <lineage>
        <taxon>Bacteria</taxon>
        <taxon>Pseudomonadati</taxon>
        <taxon>Pseudomonadota</taxon>
        <taxon>Betaproteobacteria</taxon>
        <taxon>Nitrosomonadales</taxon>
        <taxon>Usitatibacteraceae</taxon>
        <taxon>Usitatibacter</taxon>
    </lineage>
</organism>
<dbReference type="PANTHER" id="PTHR37539">
    <property type="entry name" value="SECRETED PROTEIN-RELATED"/>
    <property type="match status" value="1"/>
</dbReference>
<evidence type="ECO:0000259" key="1">
    <source>
        <dbReference type="Pfam" id="PF09995"/>
    </source>
</evidence>
<dbReference type="GO" id="GO:0016491">
    <property type="term" value="F:oxidoreductase activity"/>
    <property type="evidence" value="ECO:0007669"/>
    <property type="project" value="InterPro"/>
</dbReference>
<dbReference type="PANTHER" id="PTHR37539:SF1">
    <property type="entry name" value="ER-BOUND OXYGENASE MPAB_MPAB'_RUBBER OXYGENASE CATALYTIC DOMAIN-CONTAINING PROTEIN"/>
    <property type="match status" value="1"/>
</dbReference>
<dbReference type="Pfam" id="PF09995">
    <property type="entry name" value="MPAB_Lcp_cat"/>
    <property type="match status" value="1"/>
</dbReference>
<keyword evidence="3" id="KW-1185">Reference proteome</keyword>
<accession>A0A6M4GZC3</accession>
<reference evidence="2 3" key="1">
    <citation type="submission" date="2020-04" db="EMBL/GenBank/DDBJ databases">
        <title>Usitatibacter rugosus gen. nov., sp. nov. and Usitatibacter palustris sp. nov., novel members of Usitatibacteraceae fam. nov. within the order Nitrosomonadales isolated from soil.</title>
        <authorList>
            <person name="Huber K.J."/>
            <person name="Neumann-Schaal M."/>
            <person name="Geppert A."/>
            <person name="Luckner M."/>
            <person name="Wanner G."/>
            <person name="Overmann J."/>
        </authorList>
    </citation>
    <scope>NUCLEOTIDE SEQUENCE [LARGE SCALE GENOMIC DNA]</scope>
    <source>
        <strain evidence="2 3">0125_3</strain>
    </source>
</reference>
<dbReference type="RefSeq" id="WP_171094526.1">
    <property type="nucleotide sequence ID" value="NZ_CP053069.1"/>
</dbReference>
<dbReference type="Proteomes" id="UP000501534">
    <property type="component" value="Chromosome"/>
</dbReference>
<name>A0A6M4GZC3_9PROT</name>
<evidence type="ECO:0000313" key="2">
    <source>
        <dbReference type="EMBL" id="QJR12375.1"/>
    </source>
</evidence>
<sequence>MGAQAITNEDLDAAQWEADPHADQAIEQILGPWPQPLLKAAADAPLAASAKEGTQASPIQERLERIRALNKEITAWDCNDAVANWKPTAATPDYLVQPLQDYVKAALPRPPDGADRERIARAEKLFMDHGALSVTILFCASLPECYVVPDLASVLQATGQLIHRAEHRIRATGAMIFPAMMEGGLTRGDASGIAQILKVRLIHASVRNLILRGTPQAAAAEETHEAIPPLATIQDKDDRHEALYVHGWDLGEDALPNNQEELAYTLLTFSYVFLRSLRKLGIPFERQEEEDYLYLWNVVGHYLGIRPELTAGTYEEAEKLFALMQQRGREDWERTADKRNDPRPALGAALISAMKSAIPWAVFKPFPVLLTRELVMPASARELALEESVGWISQLLFVAILGAARWFDTQARRWFPNFSIARLLTRVIGYRLTCRLLMDQTRDLVVPGRLRQPIHALIEQWGRDPDASKWMNFLEDSLTTFGKWEPLDPPREG</sequence>
<evidence type="ECO:0000313" key="3">
    <source>
        <dbReference type="Proteomes" id="UP000501534"/>
    </source>
</evidence>
<dbReference type="AlphaFoldDB" id="A0A6M4GZC3"/>
<proteinExistence type="predicted"/>
<gene>
    <name evidence="2" type="ORF">DSM104443_03461</name>
</gene>